<proteinExistence type="predicted"/>
<dbReference type="Proteomes" id="UP000230069">
    <property type="component" value="Unassembled WGS sequence"/>
</dbReference>
<accession>A0A2G5EDD9</accession>
<organism evidence="1 2">
    <name type="scientific">Aquilegia coerulea</name>
    <name type="common">Rocky mountain columbine</name>
    <dbReference type="NCBI Taxonomy" id="218851"/>
    <lineage>
        <taxon>Eukaryota</taxon>
        <taxon>Viridiplantae</taxon>
        <taxon>Streptophyta</taxon>
        <taxon>Embryophyta</taxon>
        <taxon>Tracheophyta</taxon>
        <taxon>Spermatophyta</taxon>
        <taxon>Magnoliopsida</taxon>
        <taxon>Ranunculales</taxon>
        <taxon>Ranunculaceae</taxon>
        <taxon>Thalictroideae</taxon>
        <taxon>Aquilegia</taxon>
    </lineage>
</organism>
<protein>
    <submittedName>
        <fullName evidence="1">Uncharacterized protein</fullName>
    </submittedName>
</protein>
<dbReference type="InParanoid" id="A0A2G5EDD9"/>
<dbReference type="AlphaFoldDB" id="A0A2G5EDD9"/>
<gene>
    <name evidence="1" type="ORF">AQUCO_00900387v1</name>
</gene>
<keyword evidence="2" id="KW-1185">Reference proteome</keyword>
<name>A0A2G5EDD9_AQUCA</name>
<reference evidence="1 2" key="1">
    <citation type="submission" date="2017-09" db="EMBL/GenBank/DDBJ databases">
        <title>WGS assembly of Aquilegia coerulea Goldsmith.</title>
        <authorList>
            <person name="Hodges S."/>
            <person name="Kramer E."/>
            <person name="Nordborg M."/>
            <person name="Tomkins J."/>
            <person name="Borevitz J."/>
            <person name="Derieg N."/>
            <person name="Yan J."/>
            <person name="Mihaltcheva S."/>
            <person name="Hayes R.D."/>
            <person name="Rokhsar D."/>
        </authorList>
    </citation>
    <scope>NUCLEOTIDE SEQUENCE [LARGE SCALE GENOMIC DNA]</scope>
    <source>
        <strain evidence="2">cv. Goldsmith</strain>
    </source>
</reference>
<sequence length="85" mass="9708">MHTITIYKHQELKTYNYQLKSSIIVDLFEQSTIVQSTDSCNYLHNPVQLLSIPSFFPCCNGIRSLPIFLNQLCMFLASNHSAPSL</sequence>
<evidence type="ECO:0000313" key="2">
    <source>
        <dbReference type="Proteomes" id="UP000230069"/>
    </source>
</evidence>
<dbReference type="EMBL" id="KZ305026">
    <property type="protein sequence ID" value="PIA53773.1"/>
    <property type="molecule type" value="Genomic_DNA"/>
</dbReference>
<evidence type="ECO:0000313" key="1">
    <source>
        <dbReference type="EMBL" id="PIA53773.1"/>
    </source>
</evidence>